<comment type="caution">
    <text evidence="2">The sequence shown here is derived from an EMBL/GenBank/DDBJ whole genome shotgun (WGS) entry which is preliminary data.</text>
</comment>
<accession>A0A2H0KBY6</accession>
<dbReference type="Pfam" id="PF05016">
    <property type="entry name" value="ParE_toxin"/>
    <property type="match status" value="1"/>
</dbReference>
<dbReference type="EMBL" id="PCVG01000031">
    <property type="protein sequence ID" value="PIQ68735.1"/>
    <property type="molecule type" value="Genomic_DNA"/>
</dbReference>
<dbReference type="Proteomes" id="UP000229342">
    <property type="component" value="Unassembled WGS sequence"/>
</dbReference>
<evidence type="ECO:0000313" key="2">
    <source>
        <dbReference type="EMBL" id="PIQ68735.1"/>
    </source>
</evidence>
<evidence type="ECO:0000313" key="3">
    <source>
        <dbReference type="Proteomes" id="UP000229342"/>
    </source>
</evidence>
<dbReference type="SUPFAM" id="SSF143011">
    <property type="entry name" value="RelE-like"/>
    <property type="match status" value="1"/>
</dbReference>
<evidence type="ECO:0008006" key="4">
    <source>
        <dbReference type="Google" id="ProtNLM"/>
    </source>
</evidence>
<organism evidence="2 3">
    <name type="scientific">Candidatus Taylorbacteria bacterium CG11_big_fil_rev_8_21_14_0_20_46_11</name>
    <dbReference type="NCBI Taxonomy" id="1975025"/>
    <lineage>
        <taxon>Bacteria</taxon>
        <taxon>Candidatus Tayloriibacteriota</taxon>
    </lineage>
</organism>
<dbReference type="InterPro" id="IPR035093">
    <property type="entry name" value="RelE/ParE_toxin_dom_sf"/>
</dbReference>
<sequence length="87" mass="10410">MMRIFEGPRFEKGLARIPRSVQAKLASLLEILRGDPFDVRLHTKPLEEPLRGFFSFRIARDWRVLFRFLDSQEILLLGVKHRKDIYR</sequence>
<name>A0A2H0KBY6_9BACT</name>
<dbReference type="Gene3D" id="3.30.2310.20">
    <property type="entry name" value="RelE-like"/>
    <property type="match status" value="1"/>
</dbReference>
<protein>
    <recommendedName>
        <fullName evidence="4">Type II toxin-antitoxin system mRNA interferase toxin, RelE/StbE family</fullName>
    </recommendedName>
</protein>
<dbReference type="InterPro" id="IPR007712">
    <property type="entry name" value="RelE/ParE_toxin"/>
</dbReference>
<dbReference type="AlphaFoldDB" id="A0A2H0KBY6"/>
<gene>
    <name evidence="2" type="ORF">COV91_02550</name>
</gene>
<proteinExistence type="predicted"/>
<evidence type="ECO:0000256" key="1">
    <source>
        <dbReference type="ARBA" id="ARBA00022649"/>
    </source>
</evidence>
<reference evidence="2 3" key="1">
    <citation type="submission" date="2017-09" db="EMBL/GenBank/DDBJ databases">
        <title>Depth-based differentiation of microbial function through sediment-hosted aquifers and enrichment of novel symbionts in the deep terrestrial subsurface.</title>
        <authorList>
            <person name="Probst A.J."/>
            <person name="Ladd B."/>
            <person name="Jarett J.K."/>
            <person name="Geller-Mcgrath D.E."/>
            <person name="Sieber C.M."/>
            <person name="Emerson J.B."/>
            <person name="Anantharaman K."/>
            <person name="Thomas B.C."/>
            <person name="Malmstrom R."/>
            <person name="Stieglmeier M."/>
            <person name="Klingl A."/>
            <person name="Woyke T."/>
            <person name="Ryan C.M."/>
            <person name="Banfield J.F."/>
        </authorList>
    </citation>
    <scope>NUCLEOTIDE SEQUENCE [LARGE SCALE GENOMIC DNA]</scope>
    <source>
        <strain evidence="2">CG11_big_fil_rev_8_21_14_0_20_46_11</strain>
    </source>
</reference>
<keyword evidence="1" id="KW-1277">Toxin-antitoxin system</keyword>